<dbReference type="GO" id="GO:0016987">
    <property type="term" value="F:sigma factor activity"/>
    <property type="evidence" value="ECO:0007669"/>
    <property type="project" value="UniProtKB-KW"/>
</dbReference>
<keyword evidence="1" id="KW-0805">Transcription regulation</keyword>
<dbReference type="PANTHER" id="PTHR30603:SF47">
    <property type="entry name" value="RNA POLYMERASE SIGMA FACTOR SIGD, CHLOROPLASTIC"/>
    <property type="match status" value="1"/>
</dbReference>
<dbReference type="EMBL" id="CYYU01000015">
    <property type="protein sequence ID" value="CUN95520.1"/>
    <property type="molecule type" value="Genomic_DNA"/>
</dbReference>
<dbReference type="InterPro" id="IPR007627">
    <property type="entry name" value="RNA_pol_sigma70_r2"/>
</dbReference>
<dbReference type="GO" id="GO:0006352">
    <property type="term" value="P:DNA-templated transcription initiation"/>
    <property type="evidence" value="ECO:0007669"/>
    <property type="project" value="InterPro"/>
</dbReference>
<dbReference type="InterPro" id="IPR036388">
    <property type="entry name" value="WH-like_DNA-bd_sf"/>
</dbReference>
<dbReference type="InterPro" id="IPR013325">
    <property type="entry name" value="RNA_pol_sigma_r2"/>
</dbReference>
<keyword evidence="7" id="KW-1185">Reference proteome</keyword>
<evidence type="ECO:0000256" key="2">
    <source>
        <dbReference type="ARBA" id="ARBA00023082"/>
    </source>
</evidence>
<evidence type="ECO:0000313" key="6">
    <source>
        <dbReference type="EMBL" id="CUN95520.1"/>
    </source>
</evidence>
<evidence type="ECO:0000259" key="5">
    <source>
        <dbReference type="PROSITE" id="PS00716"/>
    </source>
</evidence>
<protein>
    <submittedName>
        <fullName evidence="6">Sigma-A</fullName>
    </submittedName>
</protein>
<dbReference type="InterPro" id="IPR014284">
    <property type="entry name" value="RNA_pol_sigma-70_dom"/>
</dbReference>
<dbReference type="Gene3D" id="1.10.10.10">
    <property type="entry name" value="Winged helix-like DNA-binding domain superfamily/Winged helix DNA-binding domain"/>
    <property type="match status" value="2"/>
</dbReference>
<keyword evidence="2" id="KW-0731">Sigma factor</keyword>
<dbReference type="PRINTS" id="PR00046">
    <property type="entry name" value="SIGMA70FCT"/>
</dbReference>
<keyword evidence="4" id="KW-0804">Transcription</keyword>
<dbReference type="Proteomes" id="UP000095546">
    <property type="component" value="Unassembled WGS sequence"/>
</dbReference>
<dbReference type="CDD" id="cd06171">
    <property type="entry name" value="Sigma70_r4"/>
    <property type="match status" value="1"/>
</dbReference>
<evidence type="ECO:0000256" key="3">
    <source>
        <dbReference type="ARBA" id="ARBA00023125"/>
    </source>
</evidence>
<dbReference type="PROSITE" id="PS00716">
    <property type="entry name" value="SIGMA70_2"/>
    <property type="match status" value="1"/>
</dbReference>
<dbReference type="SUPFAM" id="SSF88659">
    <property type="entry name" value="Sigma3 and sigma4 domains of RNA polymerase sigma factors"/>
    <property type="match status" value="2"/>
</dbReference>
<dbReference type="AlphaFoldDB" id="A0A174B6X5"/>
<keyword evidence="3" id="KW-0238">DNA-binding</keyword>
<evidence type="ECO:0000313" key="7">
    <source>
        <dbReference type="Proteomes" id="UP000095546"/>
    </source>
</evidence>
<dbReference type="Gene3D" id="1.20.120.1810">
    <property type="match status" value="1"/>
</dbReference>
<dbReference type="InterPro" id="IPR000943">
    <property type="entry name" value="RNA_pol_sigma70"/>
</dbReference>
<dbReference type="SUPFAM" id="SSF88946">
    <property type="entry name" value="Sigma2 domain of RNA polymerase sigma factors"/>
    <property type="match status" value="1"/>
</dbReference>
<dbReference type="NCBIfam" id="TIGR02937">
    <property type="entry name" value="sigma70-ECF"/>
    <property type="match status" value="1"/>
</dbReference>
<dbReference type="Pfam" id="PF04545">
    <property type="entry name" value="Sigma70_r4"/>
    <property type="match status" value="1"/>
</dbReference>
<dbReference type="STRING" id="187979.ERS852385_01782"/>
<gene>
    <name evidence="6" type="primary">sigA_2</name>
    <name evidence="6" type="ORF">ERS852385_01782</name>
</gene>
<dbReference type="PANTHER" id="PTHR30603">
    <property type="entry name" value="RNA POLYMERASE SIGMA FACTOR RPO"/>
    <property type="match status" value="1"/>
</dbReference>
<accession>A0A174B6X5</accession>
<proteinExistence type="predicted"/>
<dbReference type="InterPro" id="IPR013324">
    <property type="entry name" value="RNA_pol_sigma_r3/r4-like"/>
</dbReference>
<dbReference type="InterPro" id="IPR050239">
    <property type="entry name" value="Sigma-70_RNA_pol_init_factors"/>
</dbReference>
<feature type="domain" description="RNA polymerase sigma-70" evidence="5">
    <location>
        <begin position="325"/>
        <end position="351"/>
    </location>
</feature>
<reference evidence="6 7" key="1">
    <citation type="submission" date="2015-09" db="EMBL/GenBank/DDBJ databases">
        <authorList>
            <consortium name="Pathogen Informatics"/>
        </authorList>
    </citation>
    <scope>NUCLEOTIDE SEQUENCE [LARGE SCALE GENOMIC DNA]</scope>
    <source>
        <strain evidence="6 7">2789STDY5608828</strain>
    </source>
</reference>
<dbReference type="Pfam" id="PF04542">
    <property type="entry name" value="Sigma70_r2"/>
    <property type="match status" value="1"/>
</dbReference>
<evidence type="ECO:0000256" key="1">
    <source>
        <dbReference type="ARBA" id="ARBA00023015"/>
    </source>
</evidence>
<dbReference type="InterPro" id="IPR007630">
    <property type="entry name" value="RNA_pol_sigma70_r4"/>
</dbReference>
<organism evidence="6 7">
    <name type="scientific">Mitsuokella jalaludinii</name>
    <dbReference type="NCBI Taxonomy" id="187979"/>
    <lineage>
        <taxon>Bacteria</taxon>
        <taxon>Bacillati</taxon>
        <taxon>Bacillota</taxon>
        <taxon>Negativicutes</taxon>
        <taxon>Selenomonadales</taxon>
        <taxon>Selenomonadaceae</taxon>
        <taxon>Mitsuokella</taxon>
    </lineage>
</organism>
<dbReference type="GO" id="GO:0003677">
    <property type="term" value="F:DNA binding"/>
    <property type="evidence" value="ECO:0007669"/>
    <property type="project" value="UniProtKB-KW"/>
</dbReference>
<sequence length="365" mass="42627">MILSMVAPYIKDNQLTYDDFDYVFGKILIHRDQYTVVEFLENKGIHLVDVIIPSKEAIDNPEIMTESNHEKTLSKIDINEKQAPHDKESSDIVKQPLLEKLNIYQSNEQLCLLAQRGSQQAMQDLCIKNERLVKKIAGRYKQRTTLLDLEDLMQVGYGGLMRAVKRFQAAKGVRFSTYAVFWIRQAIDRALKTEDLLVRLPVHMHEKIYRVAKCDNKLWNQGIVNLDDRIERIALICKIEVKEVEKIMMYRDQFYHKVSLDTPVGEEQGSFLCDFIPDKESPSVEEQVCNKQMVEEVNAVLKTLTEKQANVIRLRFGFDGSKGKTLEEIGQEYGLSRERIRQIEEKALRRLRHSSRSRRLRDYKM</sequence>
<name>A0A174B6X5_9FIRM</name>
<evidence type="ECO:0000256" key="4">
    <source>
        <dbReference type="ARBA" id="ARBA00023163"/>
    </source>
</evidence>